<evidence type="ECO:0000313" key="2">
    <source>
        <dbReference type="Proteomes" id="UP000180088"/>
    </source>
</evidence>
<reference evidence="1 2" key="1">
    <citation type="submission" date="2016-09" db="EMBL/GenBank/DDBJ databases">
        <title>Chromobacterium muskegensis sp. nov., an insecticidal bacterium isolated from Sphagnum bogs.</title>
        <authorList>
            <person name="Sparks M.E."/>
            <person name="Blackburn M.B."/>
            <person name="Gundersen-Rindal D.E."/>
            <person name="Mitchell A."/>
            <person name="Farrar R."/>
            <person name="Kuhar D."/>
        </authorList>
    </citation>
    <scope>NUCLEOTIDE SEQUENCE [LARGE SCALE GENOMIC DNA]</scope>
    <source>
        <strain evidence="1 2">37-2</strain>
    </source>
</reference>
<dbReference type="RefSeq" id="WP_071115947.1">
    <property type="nucleotide sequence ID" value="NZ_MKCS01000001.1"/>
</dbReference>
<organism evidence="1 2">
    <name type="scientific">Chromobacterium sphagni</name>
    <dbReference type="NCBI Taxonomy" id="1903179"/>
    <lineage>
        <taxon>Bacteria</taxon>
        <taxon>Pseudomonadati</taxon>
        <taxon>Pseudomonadota</taxon>
        <taxon>Betaproteobacteria</taxon>
        <taxon>Neisseriales</taxon>
        <taxon>Chromobacteriaceae</taxon>
        <taxon>Chromobacterium</taxon>
    </lineage>
</organism>
<gene>
    <name evidence="1" type="ORF">BI347_12000</name>
</gene>
<dbReference type="EMBL" id="MKCS01000001">
    <property type="protein sequence ID" value="OHX14148.1"/>
    <property type="molecule type" value="Genomic_DNA"/>
</dbReference>
<dbReference type="AlphaFoldDB" id="A0A1S1X3Y0"/>
<comment type="caution">
    <text evidence="1">The sequence shown here is derived from an EMBL/GenBank/DDBJ whole genome shotgun (WGS) entry which is preliminary data.</text>
</comment>
<dbReference type="OrthoDB" id="8595752at2"/>
<name>A0A1S1X3Y0_9NEIS</name>
<protein>
    <submittedName>
        <fullName evidence="1">Uncharacterized protein</fullName>
    </submittedName>
</protein>
<dbReference type="Proteomes" id="UP000180088">
    <property type="component" value="Unassembled WGS sequence"/>
</dbReference>
<proteinExistence type="predicted"/>
<evidence type="ECO:0000313" key="1">
    <source>
        <dbReference type="EMBL" id="OHX14148.1"/>
    </source>
</evidence>
<sequence length="76" mass="8687">MKAIFEKAISRVARILKGKNTEVKRAERRKHLASVCSYGVTISSEVEELLEQLFEQMSREEKSPMCSNGARVEIKM</sequence>
<accession>A0A1S1X3Y0</accession>